<dbReference type="Proteomes" id="UP000218164">
    <property type="component" value="Unassembled WGS sequence"/>
</dbReference>
<accession>A0A2A2HQT6</accession>
<sequence length="71" mass="8390">MAVSNSDHFYNCIKVKFTLKSDIQFFGNSDYILILKDRMLFQLENQNIILRNTINKIVSFLQLDIDDVNLF</sequence>
<dbReference type="EMBL" id="LMVP01000445">
    <property type="protein sequence ID" value="PAV11787.1"/>
    <property type="molecule type" value="Genomic_DNA"/>
</dbReference>
<proteinExistence type="predicted"/>
<comment type="caution">
    <text evidence="1">The sequence shown here is derived from an EMBL/GenBank/DDBJ whole genome shotgun (WGS) entry which is preliminary data.</text>
</comment>
<protein>
    <submittedName>
        <fullName evidence="1">Uncharacterized protein</fullName>
    </submittedName>
</protein>
<dbReference type="AlphaFoldDB" id="A0A2A2HQT6"/>
<name>A0A2A2HQT6_9EURY</name>
<evidence type="ECO:0000313" key="2">
    <source>
        <dbReference type="Proteomes" id="UP000218164"/>
    </source>
</evidence>
<evidence type="ECO:0000313" key="1">
    <source>
        <dbReference type="EMBL" id="PAV11787.1"/>
    </source>
</evidence>
<keyword evidence="2" id="KW-1185">Reference proteome</keyword>
<reference evidence="1 2" key="1">
    <citation type="journal article" date="2017" name="BMC Genomics">
        <title>Genomic analysis of methanogenic archaea reveals a shift towards energy conservation.</title>
        <authorList>
            <person name="Gilmore S.P."/>
            <person name="Henske J.K."/>
            <person name="Sexton J.A."/>
            <person name="Solomon K.V."/>
            <person name="Seppala S."/>
            <person name="Yoo J.I."/>
            <person name="Huyett L.M."/>
            <person name="Pressman A."/>
            <person name="Cogan J.Z."/>
            <person name="Kivenson V."/>
            <person name="Peng X."/>
            <person name="Tan Y."/>
            <person name="Valentine D.L."/>
            <person name="O'Malley M.A."/>
        </authorList>
    </citation>
    <scope>NUCLEOTIDE SEQUENCE [LARGE SCALE GENOMIC DNA]</scope>
    <source>
        <strain evidence="1 2">MC-15</strain>
    </source>
</reference>
<gene>
    <name evidence="1" type="ORF">ASJ81_00470</name>
</gene>
<organism evidence="1 2">
    <name type="scientific">Methanosarcina spelaei</name>
    <dbReference type="NCBI Taxonomy" id="1036679"/>
    <lineage>
        <taxon>Archaea</taxon>
        <taxon>Methanobacteriati</taxon>
        <taxon>Methanobacteriota</taxon>
        <taxon>Stenosarchaea group</taxon>
        <taxon>Methanomicrobia</taxon>
        <taxon>Methanosarcinales</taxon>
        <taxon>Methanosarcinaceae</taxon>
        <taxon>Methanosarcina</taxon>
    </lineage>
</organism>